<evidence type="ECO:0000313" key="14">
    <source>
        <dbReference type="Proteomes" id="UP000790347"/>
    </source>
</evidence>
<organism evidence="13 14">
    <name type="scientific">Dermatophagoides farinae</name>
    <name type="common">American house dust mite</name>
    <dbReference type="NCBI Taxonomy" id="6954"/>
    <lineage>
        <taxon>Eukaryota</taxon>
        <taxon>Metazoa</taxon>
        <taxon>Ecdysozoa</taxon>
        <taxon>Arthropoda</taxon>
        <taxon>Chelicerata</taxon>
        <taxon>Arachnida</taxon>
        <taxon>Acari</taxon>
        <taxon>Acariformes</taxon>
        <taxon>Sarcoptiformes</taxon>
        <taxon>Astigmata</taxon>
        <taxon>Psoroptidia</taxon>
        <taxon>Analgoidea</taxon>
        <taxon>Pyroglyphidae</taxon>
        <taxon>Dermatophagoidinae</taxon>
        <taxon>Dermatophagoides</taxon>
    </lineage>
</organism>
<dbReference type="Pfam" id="PF00790">
    <property type="entry name" value="VHS"/>
    <property type="match status" value="1"/>
</dbReference>
<dbReference type="Gene3D" id="1.25.40.90">
    <property type="match status" value="1"/>
</dbReference>
<dbReference type="SUPFAM" id="SSF48464">
    <property type="entry name" value="ENTH/VHS domain"/>
    <property type="match status" value="1"/>
</dbReference>
<comment type="similarity">
    <text evidence="2">Belongs to the STAM family.</text>
</comment>
<evidence type="ECO:0000256" key="8">
    <source>
        <dbReference type="SAM" id="Coils"/>
    </source>
</evidence>
<feature type="region of interest" description="Disordered" evidence="9">
    <location>
        <begin position="201"/>
        <end position="256"/>
    </location>
</feature>
<dbReference type="InterPro" id="IPR001452">
    <property type="entry name" value="SH3_domain"/>
</dbReference>
<dbReference type="InterPro" id="IPR036028">
    <property type="entry name" value="SH3-like_dom_sf"/>
</dbReference>
<feature type="domain" description="VHS" evidence="11">
    <location>
        <begin position="20"/>
        <end position="152"/>
    </location>
</feature>
<dbReference type="PROSITE" id="PS50002">
    <property type="entry name" value="SH3"/>
    <property type="match status" value="1"/>
</dbReference>
<keyword evidence="14" id="KW-1185">Reference proteome</keyword>
<dbReference type="AlphaFoldDB" id="A0A922ICM5"/>
<evidence type="ECO:0000313" key="12">
    <source>
        <dbReference type="EMBL" id="KAH7636301.1"/>
    </source>
</evidence>
<evidence type="ECO:0000256" key="9">
    <source>
        <dbReference type="SAM" id="MobiDB-lite"/>
    </source>
</evidence>
<feature type="coiled-coil region" evidence="8">
    <location>
        <begin position="396"/>
        <end position="430"/>
    </location>
</feature>
<dbReference type="CDD" id="cd11820">
    <property type="entry name" value="SH3_STAM"/>
    <property type="match status" value="1"/>
</dbReference>
<dbReference type="CDD" id="cd03568">
    <property type="entry name" value="VHS_STAM"/>
    <property type="match status" value="1"/>
</dbReference>
<dbReference type="SMART" id="SM00288">
    <property type="entry name" value="VHS"/>
    <property type="match status" value="1"/>
</dbReference>
<proteinExistence type="inferred from homology"/>
<dbReference type="PANTHER" id="PTHR45929:SF3">
    <property type="entry name" value="JAK PATHWAY SIGNAL TRANSDUCTION ADAPTOR MOLECULE"/>
    <property type="match status" value="1"/>
</dbReference>
<dbReference type="GO" id="GO:0043130">
    <property type="term" value="F:ubiquitin binding"/>
    <property type="evidence" value="ECO:0007669"/>
    <property type="project" value="InterPro"/>
</dbReference>
<dbReference type="GO" id="GO:0043328">
    <property type="term" value="P:protein transport to vacuole involved in ubiquitin-dependent protein catabolic process via the multivesicular body sorting pathway"/>
    <property type="evidence" value="ECO:0007669"/>
    <property type="project" value="TreeGrafter"/>
</dbReference>
<keyword evidence="4" id="KW-0813">Transport</keyword>
<dbReference type="Proteomes" id="UP000790347">
    <property type="component" value="Unassembled WGS sequence"/>
</dbReference>
<dbReference type="InterPro" id="IPR050670">
    <property type="entry name" value="STAM"/>
</dbReference>
<comment type="subcellular location">
    <subcellularLocation>
        <location evidence="1">Endosome</location>
    </subcellularLocation>
</comment>
<dbReference type="PRINTS" id="PR00452">
    <property type="entry name" value="SH3DOMAIN"/>
</dbReference>
<reference evidence="12" key="3">
    <citation type="journal article" date="2021" name="World Allergy Organ. J.">
        <title>Chromosome-level assembly of Dermatophagoides farinae genome and transcriptome reveals two novel allergens Der f 37 and Der f 39.</title>
        <authorList>
            <person name="Chen J."/>
            <person name="Cai Z."/>
            <person name="Fan D."/>
            <person name="Hu J."/>
            <person name="Hou Y."/>
            <person name="He Y."/>
            <person name="Zhang Z."/>
            <person name="Zhao Z."/>
            <person name="Gao P."/>
            <person name="Hu W."/>
            <person name="Sun J."/>
            <person name="Li J."/>
            <person name="Ji K."/>
        </authorList>
    </citation>
    <scope>NUCLEOTIDE SEQUENCE</scope>
    <source>
        <strain evidence="12">JKM2019</strain>
    </source>
</reference>
<reference evidence="12" key="2">
    <citation type="submission" date="2020-06" db="EMBL/GenBank/DDBJ databases">
        <authorList>
            <person name="Ji K."/>
            <person name="Li J."/>
        </authorList>
    </citation>
    <scope>NUCLEOTIDE SEQUENCE</scope>
    <source>
        <strain evidence="12">JKM2019</strain>
        <tissue evidence="12">Whole body</tissue>
    </source>
</reference>
<evidence type="ECO:0000313" key="13">
    <source>
        <dbReference type="EMBL" id="KAH9528358.1"/>
    </source>
</evidence>
<gene>
    <name evidence="13" type="primary">STAM2</name>
    <name evidence="13" type="ORF">DERF_002311</name>
    <name evidence="12" type="ORF">HUG17_10271</name>
</gene>
<feature type="compositionally biased region" description="Low complexity" evidence="9">
    <location>
        <begin position="209"/>
        <end position="231"/>
    </location>
</feature>
<dbReference type="EMBL" id="ASGP02000001">
    <property type="protein sequence ID" value="KAH9528358.1"/>
    <property type="molecule type" value="Genomic_DNA"/>
</dbReference>
<dbReference type="PROSITE" id="PS50179">
    <property type="entry name" value="VHS"/>
    <property type="match status" value="1"/>
</dbReference>
<keyword evidence="6" id="KW-0653">Protein transport</keyword>
<protein>
    <submittedName>
        <fullName evidence="12 13">Signal transducing adapter molecule 2</fullName>
    </submittedName>
</protein>
<dbReference type="PROSITE" id="PS50330">
    <property type="entry name" value="UIM"/>
    <property type="match status" value="1"/>
</dbReference>
<dbReference type="Proteomes" id="UP000828236">
    <property type="component" value="Unassembled WGS sequence"/>
</dbReference>
<keyword evidence="5" id="KW-0967">Endosome</keyword>
<dbReference type="PANTHER" id="PTHR45929">
    <property type="entry name" value="JAK PATHWAY SIGNAL TRANSDUCTION ADAPTOR MOLECULE"/>
    <property type="match status" value="1"/>
</dbReference>
<comment type="caution">
    <text evidence="13">The sequence shown here is derived from an EMBL/GenBank/DDBJ whole genome shotgun (WGS) entry which is preliminary data.</text>
</comment>
<dbReference type="GO" id="GO:0033565">
    <property type="term" value="C:ESCRT-0 complex"/>
    <property type="evidence" value="ECO:0007669"/>
    <property type="project" value="TreeGrafter"/>
</dbReference>
<evidence type="ECO:0000256" key="2">
    <source>
        <dbReference type="ARBA" id="ARBA00009666"/>
    </source>
</evidence>
<sequence>MLSILSAIKTSPYDPLVEKATSDQNTSEDWQQILEINDRVAVEQNGPKDCMRSIINRLYSDVPWVILQTLTLLDSLVSNCGKRFHLEVCSRDFEAELLRLIRGGKNIHPKVSERTRLLLKKWAQSKDFKKDPQLNLIPSLYEKLKSEGISFHSSEPSKRKSSVPDETMLKNPDYVANAEEEAQLAKAIELSIQEAKKRGIKTNDTAPVSTTTSSSSSSSTNHHSTTTTTSSLYPSFNMSDMNNTTASTTNKSSEAKEPIKARAIYDFEAAEDNELTFKAGEIILVTDSSDANWWKGSNHRGEGLFPANFVSTDLNAEPESYITTTKNSESKKVQFNEEVKVVKVDKDEIKPEDVTIDEGKIDELMSMLQEADPKSFDDPDELLRSEEQCSAMMPLIDQQMESIDKMNARLTSLNQQLSSALNLYHDLMKESFLMEQMASMQIQSQSMNPYTAATGQPQFPMVNGVLPQSYLQQSQPQPTTVEAQPGNYYSQATISSTMSTPAATGSIPVSYGTQPVYQSPYTIPQHGVYQHSDVNHMNQHTQIPQMMMASASTATATSPGGQIMISSHQHHISQQSSAVMTSQPMTSAVATPTPQATAVPNLL</sequence>
<dbReference type="GO" id="GO:0035091">
    <property type="term" value="F:phosphatidylinositol binding"/>
    <property type="evidence" value="ECO:0007669"/>
    <property type="project" value="InterPro"/>
</dbReference>
<evidence type="ECO:0000256" key="1">
    <source>
        <dbReference type="ARBA" id="ARBA00004177"/>
    </source>
</evidence>
<evidence type="ECO:0000256" key="4">
    <source>
        <dbReference type="ARBA" id="ARBA00022448"/>
    </source>
</evidence>
<feature type="domain" description="SH3" evidence="10">
    <location>
        <begin position="256"/>
        <end position="315"/>
    </location>
</feature>
<dbReference type="Gene3D" id="2.30.30.40">
    <property type="entry name" value="SH3 Domains"/>
    <property type="match status" value="1"/>
</dbReference>
<evidence type="ECO:0000256" key="5">
    <source>
        <dbReference type="ARBA" id="ARBA00022753"/>
    </source>
</evidence>
<feature type="compositionally biased region" description="Low complexity" evidence="9">
    <location>
        <begin position="242"/>
        <end position="252"/>
    </location>
</feature>
<dbReference type="SMART" id="SM00326">
    <property type="entry name" value="SH3"/>
    <property type="match status" value="1"/>
</dbReference>
<evidence type="ECO:0000259" key="10">
    <source>
        <dbReference type="PROSITE" id="PS50002"/>
    </source>
</evidence>
<keyword evidence="3 7" id="KW-0728">SH3 domain</keyword>
<evidence type="ECO:0000256" key="6">
    <source>
        <dbReference type="ARBA" id="ARBA00022927"/>
    </source>
</evidence>
<dbReference type="InterPro" id="IPR002014">
    <property type="entry name" value="VHS_dom"/>
</dbReference>
<keyword evidence="8" id="KW-0175">Coiled coil</keyword>
<dbReference type="OrthoDB" id="10068368at2759"/>
<feature type="compositionally biased region" description="Polar residues" evidence="9">
    <location>
        <begin position="232"/>
        <end position="241"/>
    </location>
</feature>
<reference evidence="13" key="4">
    <citation type="journal article" date="2022" name="Res Sq">
        <title>Comparative Genomics Reveals Insights into the Divergent Evolution of Astigmatic Mites and Household Pest Adaptations.</title>
        <authorList>
            <person name="Xiong Q."/>
            <person name="Wan A.T.-Y."/>
            <person name="Liu X.-Y."/>
            <person name="Fung C.S.-H."/>
            <person name="Xiao X."/>
            <person name="Malainual N."/>
            <person name="Hou J."/>
            <person name="Wang L."/>
            <person name="Wang M."/>
            <person name="Yang K."/>
            <person name="Cui Y."/>
            <person name="Leung E."/>
            <person name="Nong W."/>
            <person name="Shin S.-K."/>
            <person name="Au S."/>
            <person name="Jeong K.Y."/>
            <person name="Chew F.T."/>
            <person name="Hui J."/>
            <person name="Leung T.F."/>
            <person name="Tungtrongchitr A."/>
            <person name="Zhong N."/>
            <person name="Liu Z."/>
            <person name="Tsui S."/>
        </authorList>
    </citation>
    <scope>NUCLEOTIDE SEQUENCE</scope>
    <source>
        <strain evidence="13">Derf</strain>
        <tissue evidence="13">Whole organism</tissue>
    </source>
</reference>
<name>A0A922ICM5_DERFA</name>
<accession>A0A922ICM5</accession>
<dbReference type="InterPro" id="IPR003903">
    <property type="entry name" value="UIM_dom"/>
</dbReference>
<dbReference type="Pfam" id="PF00018">
    <property type="entry name" value="SH3_1"/>
    <property type="match status" value="1"/>
</dbReference>
<evidence type="ECO:0000259" key="11">
    <source>
        <dbReference type="PROSITE" id="PS50179"/>
    </source>
</evidence>
<dbReference type="Gene3D" id="1.20.5.1940">
    <property type="match status" value="1"/>
</dbReference>
<reference evidence="13" key="1">
    <citation type="submission" date="2013-05" db="EMBL/GenBank/DDBJ databases">
        <authorList>
            <person name="Yim A.K.Y."/>
            <person name="Chan T.F."/>
            <person name="Ji K.M."/>
            <person name="Liu X.Y."/>
            <person name="Zhou J.W."/>
            <person name="Li R.Q."/>
            <person name="Yang K.Y."/>
            <person name="Li J."/>
            <person name="Li M."/>
            <person name="Law P.T.W."/>
            <person name="Wu Y.L."/>
            <person name="Cai Z.L."/>
            <person name="Qin H."/>
            <person name="Bao Y."/>
            <person name="Leung R.K.K."/>
            <person name="Ng P.K.S."/>
            <person name="Zou J."/>
            <person name="Zhong X.J."/>
            <person name="Ran P.X."/>
            <person name="Zhong N.S."/>
            <person name="Liu Z.G."/>
            <person name="Tsui S.K.W."/>
        </authorList>
    </citation>
    <scope>NUCLEOTIDE SEQUENCE</scope>
    <source>
        <strain evidence="13">Derf</strain>
        <tissue evidence="13">Whole organism</tissue>
    </source>
</reference>
<dbReference type="EMBL" id="SDOV01000010">
    <property type="protein sequence ID" value="KAH7636301.1"/>
    <property type="molecule type" value="Genomic_DNA"/>
</dbReference>
<evidence type="ECO:0000256" key="7">
    <source>
        <dbReference type="PROSITE-ProRule" id="PRU00192"/>
    </source>
</evidence>
<dbReference type="InterPro" id="IPR008942">
    <property type="entry name" value="ENTH_VHS"/>
</dbReference>
<dbReference type="SUPFAM" id="SSF50044">
    <property type="entry name" value="SH3-domain"/>
    <property type="match status" value="1"/>
</dbReference>
<evidence type="ECO:0000256" key="3">
    <source>
        <dbReference type="ARBA" id="ARBA00022443"/>
    </source>
</evidence>